<keyword evidence="4" id="KW-1185">Reference proteome</keyword>
<feature type="transmembrane region" description="Helical" evidence="1">
    <location>
        <begin position="23"/>
        <end position="43"/>
    </location>
</feature>
<organism evidence="2 4">
    <name type="scientific">Plasmodiophora brassicae</name>
    <name type="common">Clubroot disease agent</name>
    <dbReference type="NCBI Taxonomy" id="37360"/>
    <lineage>
        <taxon>Eukaryota</taxon>
        <taxon>Sar</taxon>
        <taxon>Rhizaria</taxon>
        <taxon>Endomyxa</taxon>
        <taxon>Phytomyxea</taxon>
        <taxon>Plasmodiophorida</taxon>
        <taxon>Plasmodiophoridae</taxon>
        <taxon>Plasmodiophora</taxon>
    </lineage>
</organism>
<sequence>MLDAEMIPDVNLGYFDQMRSTNIIWGIGAFFLMAQSISVWGSVSTLPTQAVQFAGVWYTLVLIAYTGFGIYVLKAFTKRFSFGGLNVGTLLVGQLVLVSTLLLNAFGAANTNLIFGVLATIFLTAAGLLQIFFKNDYLQDKCKEGQEQDANDVVMSEHGP</sequence>
<dbReference type="EMBL" id="OVEO01000014">
    <property type="protein sequence ID" value="SPR00568.1"/>
    <property type="molecule type" value="Genomic_DNA"/>
</dbReference>
<feature type="transmembrane region" description="Helical" evidence="1">
    <location>
        <begin position="113"/>
        <end position="133"/>
    </location>
</feature>
<name>A0A0G4IUP0_PLABS</name>
<feature type="transmembrane region" description="Helical" evidence="1">
    <location>
        <begin position="85"/>
        <end position="107"/>
    </location>
</feature>
<protein>
    <submittedName>
        <fullName evidence="2">Uncharacterized protein</fullName>
    </submittedName>
</protein>
<feature type="transmembrane region" description="Helical" evidence="1">
    <location>
        <begin position="55"/>
        <end position="73"/>
    </location>
</feature>
<dbReference type="AlphaFoldDB" id="A0A0G4IUP0"/>
<dbReference type="Proteomes" id="UP000039324">
    <property type="component" value="Unassembled WGS sequence"/>
</dbReference>
<evidence type="ECO:0000313" key="2">
    <source>
        <dbReference type="EMBL" id="CEO98811.1"/>
    </source>
</evidence>
<reference evidence="3 5" key="2">
    <citation type="submission" date="2018-03" db="EMBL/GenBank/DDBJ databases">
        <authorList>
            <person name="Fogelqvist J."/>
        </authorList>
    </citation>
    <scope>NUCLEOTIDE SEQUENCE [LARGE SCALE GENOMIC DNA]</scope>
</reference>
<keyword evidence="3" id="KW-0496">Mitochondrion</keyword>
<dbReference type="Proteomes" id="UP000290189">
    <property type="component" value="Unassembled WGS sequence"/>
</dbReference>
<keyword evidence="1" id="KW-1133">Transmembrane helix</keyword>
<geneLocation type="mitochondrion" evidence="3"/>
<accession>A0A0G4IUP0</accession>
<evidence type="ECO:0000313" key="3">
    <source>
        <dbReference type="EMBL" id="SPR00568.1"/>
    </source>
</evidence>
<dbReference type="EMBL" id="CDSF01000087">
    <property type="protein sequence ID" value="CEO98811.1"/>
    <property type="molecule type" value="Genomic_DNA"/>
</dbReference>
<gene>
    <name evidence="2" type="ORF">PBRA_006925</name>
    <name evidence="3" type="ORF">PLBR_LOCUS7783</name>
</gene>
<evidence type="ECO:0000256" key="1">
    <source>
        <dbReference type="SAM" id="Phobius"/>
    </source>
</evidence>
<evidence type="ECO:0000313" key="4">
    <source>
        <dbReference type="Proteomes" id="UP000039324"/>
    </source>
</evidence>
<reference evidence="2 4" key="1">
    <citation type="submission" date="2015-02" db="EMBL/GenBank/DDBJ databases">
        <authorList>
            <person name="Chooi Y.-H."/>
        </authorList>
    </citation>
    <scope>NUCLEOTIDE SEQUENCE [LARGE SCALE GENOMIC DNA]</scope>
    <source>
        <strain evidence="2">E3</strain>
    </source>
</reference>
<evidence type="ECO:0000313" key="5">
    <source>
        <dbReference type="Proteomes" id="UP000290189"/>
    </source>
</evidence>
<proteinExistence type="predicted"/>
<keyword evidence="1" id="KW-0472">Membrane</keyword>
<keyword evidence="1" id="KW-0812">Transmembrane</keyword>